<dbReference type="InterPro" id="IPR004398">
    <property type="entry name" value="RNA_MeTrfase_RsmD"/>
</dbReference>
<sequence>MRVAAGEAKGKRLRVPRGVAARPTQDRVREAIFNALADRVVDADVLDLFAGVGTLGIEALSRGARRSVFVELDPRAAAGLRANLHAAGFTGRAEVWRADALRALRRLEQRGDRFHLIFLDPPYRSGWLQRALRALAHSPVLRDDGLVVAEGARGEPVAVEGLEVTWQRTYGDTTVAFLRRAKGGSGEGRGVPGDL</sequence>
<dbReference type="PANTHER" id="PTHR43542">
    <property type="entry name" value="METHYLTRANSFERASE"/>
    <property type="match status" value="1"/>
</dbReference>
<evidence type="ECO:0000313" key="3">
    <source>
        <dbReference type="EMBL" id="BAL57156.1"/>
    </source>
</evidence>
<dbReference type="Pfam" id="PF03602">
    <property type="entry name" value="Cons_hypoth95"/>
    <property type="match status" value="1"/>
</dbReference>
<dbReference type="EMBL" id="AP011767">
    <property type="protein sequence ID" value="BAL57156.1"/>
    <property type="molecule type" value="Genomic_DNA"/>
</dbReference>
<dbReference type="PANTHER" id="PTHR43542:SF1">
    <property type="entry name" value="METHYLTRANSFERASE"/>
    <property type="match status" value="1"/>
</dbReference>
<dbReference type="InterPro" id="IPR002052">
    <property type="entry name" value="DNA_methylase_N6_adenine_CS"/>
</dbReference>
<dbReference type="InterPro" id="IPR029063">
    <property type="entry name" value="SAM-dependent_MTases_sf"/>
</dbReference>
<dbReference type="PIRSF" id="PIRSF004553">
    <property type="entry name" value="CHP00095"/>
    <property type="match status" value="1"/>
</dbReference>
<accession>H5SLX0</accession>
<dbReference type="GO" id="GO:0003676">
    <property type="term" value="F:nucleic acid binding"/>
    <property type="evidence" value="ECO:0007669"/>
    <property type="project" value="InterPro"/>
</dbReference>
<dbReference type="CDD" id="cd02440">
    <property type="entry name" value="AdoMet_MTases"/>
    <property type="match status" value="1"/>
</dbReference>
<reference evidence="3" key="2">
    <citation type="journal article" date="2012" name="PLoS ONE">
        <title>A Deeply Branching Thermophilic Bacterium with an Ancient Acetyl-CoA Pathway Dominates a Subsurface Ecosystem.</title>
        <authorList>
            <person name="Takami H."/>
            <person name="Noguchi H."/>
            <person name="Takaki Y."/>
            <person name="Uchiyama I."/>
            <person name="Toyoda A."/>
            <person name="Nishi S."/>
            <person name="Chee G.-J."/>
            <person name="Arai W."/>
            <person name="Nunoura T."/>
            <person name="Itoh T."/>
            <person name="Hattori M."/>
            <person name="Takai K."/>
        </authorList>
    </citation>
    <scope>NUCLEOTIDE SEQUENCE</scope>
</reference>
<keyword evidence="2 3" id="KW-0808">Transferase</keyword>
<gene>
    <name evidence="3" type="ORF">HGMM_F47C12C33</name>
</gene>
<protein>
    <submittedName>
        <fullName evidence="3">Methyltransferase small domain superfamily protein</fullName>
    </submittedName>
</protein>
<evidence type="ECO:0000256" key="2">
    <source>
        <dbReference type="ARBA" id="ARBA00022679"/>
    </source>
</evidence>
<dbReference type="GO" id="GO:0031167">
    <property type="term" value="P:rRNA methylation"/>
    <property type="evidence" value="ECO:0007669"/>
    <property type="project" value="InterPro"/>
</dbReference>
<reference evidence="3" key="1">
    <citation type="journal article" date="2005" name="Environ. Microbiol.">
        <title>Genetic and functional properties of uncultivated thermophilic crenarchaeotes from a subsurface gold mine as revealed by analysis of genome fragments.</title>
        <authorList>
            <person name="Nunoura T."/>
            <person name="Hirayama H."/>
            <person name="Takami H."/>
            <person name="Oida H."/>
            <person name="Nishi S."/>
            <person name="Shimamura S."/>
            <person name="Suzuki Y."/>
            <person name="Inagaki F."/>
            <person name="Takai K."/>
            <person name="Nealson K.H."/>
            <person name="Horikoshi K."/>
        </authorList>
    </citation>
    <scope>NUCLEOTIDE SEQUENCE</scope>
</reference>
<proteinExistence type="predicted"/>
<dbReference type="NCBIfam" id="TIGR00095">
    <property type="entry name" value="16S rRNA (guanine(966)-N(2))-methyltransferase RsmD"/>
    <property type="match status" value="1"/>
</dbReference>
<keyword evidence="1 3" id="KW-0489">Methyltransferase</keyword>
<dbReference type="SUPFAM" id="SSF53335">
    <property type="entry name" value="S-adenosyl-L-methionine-dependent methyltransferases"/>
    <property type="match status" value="1"/>
</dbReference>
<dbReference type="AlphaFoldDB" id="H5SLX0"/>
<dbReference type="GO" id="GO:0008168">
    <property type="term" value="F:methyltransferase activity"/>
    <property type="evidence" value="ECO:0007669"/>
    <property type="project" value="UniProtKB-KW"/>
</dbReference>
<evidence type="ECO:0000256" key="1">
    <source>
        <dbReference type="ARBA" id="ARBA00022603"/>
    </source>
</evidence>
<dbReference type="PROSITE" id="PS00092">
    <property type="entry name" value="N6_MTASE"/>
    <property type="match status" value="1"/>
</dbReference>
<dbReference type="Gene3D" id="3.40.50.150">
    <property type="entry name" value="Vaccinia Virus protein VP39"/>
    <property type="match status" value="1"/>
</dbReference>
<organism evidence="3">
    <name type="scientific">uncultured prokaryote</name>
    <dbReference type="NCBI Taxonomy" id="198431"/>
    <lineage>
        <taxon>unclassified sequences</taxon>
        <taxon>environmental samples</taxon>
    </lineage>
</organism>
<name>H5SLX0_9ZZZZ</name>